<gene>
    <name evidence="2" type="ORF">CXB51_010299</name>
</gene>
<organism evidence="2 3">
    <name type="scientific">Gossypium anomalum</name>
    <dbReference type="NCBI Taxonomy" id="47600"/>
    <lineage>
        <taxon>Eukaryota</taxon>
        <taxon>Viridiplantae</taxon>
        <taxon>Streptophyta</taxon>
        <taxon>Embryophyta</taxon>
        <taxon>Tracheophyta</taxon>
        <taxon>Spermatophyta</taxon>
        <taxon>Magnoliopsida</taxon>
        <taxon>eudicotyledons</taxon>
        <taxon>Gunneridae</taxon>
        <taxon>Pentapetalae</taxon>
        <taxon>rosids</taxon>
        <taxon>malvids</taxon>
        <taxon>Malvales</taxon>
        <taxon>Malvaceae</taxon>
        <taxon>Malvoideae</taxon>
        <taxon>Gossypium</taxon>
    </lineage>
</organism>
<dbReference type="EMBL" id="JAHUZN010000005">
    <property type="protein sequence ID" value="KAG8492693.1"/>
    <property type="molecule type" value="Genomic_DNA"/>
</dbReference>
<proteinExistence type="predicted"/>
<sequence>MGSSNLFLLQKSFRPALYMPFSTAHHCNFFKVMIFKSIRIKRFSHQSNGEENKEDFLHLARNNDSLTEKTSSIDSKSNQKIKANEEAMADRDQGLASQTVEKVHDGAAEALNSHPTVDAVKDRYKEHEPGADYHKTGDKLNHKEQ</sequence>
<feature type="region of interest" description="Disordered" evidence="1">
    <location>
        <begin position="109"/>
        <end position="145"/>
    </location>
</feature>
<dbReference type="OrthoDB" id="955245at2759"/>
<protein>
    <submittedName>
        <fullName evidence="2">Uncharacterized protein</fullName>
    </submittedName>
</protein>
<dbReference type="AlphaFoldDB" id="A0A8J5YMC2"/>
<evidence type="ECO:0000256" key="1">
    <source>
        <dbReference type="SAM" id="MobiDB-lite"/>
    </source>
</evidence>
<comment type="caution">
    <text evidence="2">The sequence shown here is derived from an EMBL/GenBank/DDBJ whole genome shotgun (WGS) entry which is preliminary data.</text>
</comment>
<accession>A0A8J5YMC2</accession>
<evidence type="ECO:0000313" key="2">
    <source>
        <dbReference type="EMBL" id="KAG8492693.1"/>
    </source>
</evidence>
<reference evidence="2 3" key="1">
    <citation type="journal article" date="2021" name="bioRxiv">
        <title>The Gossypium anomalum genome as a resource for cotton improvement and evolutionary analysis of hybrid incompatibility.</title>
        <authorList>
            <person name="Grover C.E."/>
            <person name="Yuan D."/>
            <person name="Arick M.A."/>
            <person name="Miller E.R."/>
            <person name="Hu G."/>
            <person name="Peterson D.G."/>
            <person name="Wendel J.F."/>
            <person name="Udall J.A."/>
        </authorList>
    </citation>
    <scope>NUCLEOTIDE SEQUENCE [LARGE SCALE GENOMIC DNA]</scope>
    <source>
        <strain evidence="2">JFW-Udall</strain>
        <tissue evidence="2">Leaf</tissue>
    </source>
</reference>
<dbReference type="Proteomes" id="UP000701853">
    <property type="component" value="Chromosome 5"/>
</dbReference>
<keyword evidence="3" id="KW-1185">Reference proteome</keyword>
<name>A0A8J5YMC2_9ROSI</name>
<feature type="compositionally biased region" description="Basic and acidic residues" evidence="1">
    <location>
        <begin position="119"/>
        <end position="145"/>
    </location>
</feature>
<evidence type="ECO:0000313" key="3">
    <source>
        <dbReference type="Proteomes" id="UP000701853"/>
    </source>
</evidence>